<reference evidence="1 2" key="1">
    <citation type="submission" date="2023-02" db="EMBL/GenBank/DDBJ databases">
        <title>LHISI_Scaffold_Assembly.</title>
        <authorList>
            <person name="Stuart O.P."/>
            <person name="Cleave R."/>
            <person name="Magrath M.J.L."/>
            <person name="Mikheyev A.S."/>
        </authorList>
    </citation>
    <scope>NUCLEOTIDE SEQUENCE [LARGE SCALE GENOMIC DNA]</scope>
    <source>
        <strain evidence="1">Daus_M_001</strain>
        <tissue evidence="1">Leg muscle</tissue>
    </source>
</reference>
<organism evidence="1 2">
    <name type="scientific">Dryococelus australis</name>
    <dbReference type="NCBI Taxonomy" id="614101"/>
    <lineage>
        <taxon>Eukaryota</taxon>
        <taxon>Metazoa</taxon>
        <taxon>Ecdysozoa</taxon>
        <taxon>Arthropoda</taxon>
        <taxon>Hexapoda</taxon>
        <taxon>Insecta</taxon>
        <taxon>Pterygota</taxon>
        <taxon>Neoptera</taxon>
        <taxon>Polyneoptera</taxon>
        <taxon>Phasmatodea</taxon>
        <taxon>Verophasmatodea</taxon>
        <taxon>Anareolatae</taxon>
        <taxon>Phasmatidae</taxon>
        <taxon>Eurycanthinae</taxon>
        <taxon>Dryococelus</taxon>
    </lineage>
</organism>
<gene>
    <name evidence="1" type="ORF">PR048_015986</name>
</gene>
<protein>
    <recommendedName>
        <fullName evidence="3">DDE-1 domain-containing protein</fullName>
    </recommendedName>
</protein>
<proteinExistence type="predicted"/>
<accession>A0ABQ9HIG6</accession>
<evidence type="ECO:0000313" key="1">
    <source>
        <dbReference type="EMBL" id="KAJ8884129.1"/>
    </source>
</evidence>
<comment type="caution">
    <text evidence="1">The sequence shown here is derived from an EMBL/GenBank/DDBJ whole genome shotgun (WGS) entry which is preliminary data.</text>
</comment>
<dbReference type="Proteomes" id="UP001159363">
    <property type="component" value="Chromosome 4"/>
</dbReference>
<evidence type="ECO:0008006" key="3">
    <source>
        <dbReference type="Google" id="ProtNLM"/>
    </source>
</evidence>
<evidence type="ECO:0000313" key="2">
    <source>
        <dbReference type="Proteomes" id="UP001159363"/>
    </source>
</evidence>
<dbReference type="EMBL" id="JARBHB010000005">
    <property type="protein sequence ID" value="KAJ8884129.1"/>
    <property type="molecule type" value="Genomic_DNA"/>
</dbReference>
<keyword evidence="2" id="KW-1185">Reference proteome</keyword>
<name>A0ABQ9HIG6_9NEOP</name>
<sequence length="146" mass="17001">MDNRWITGPDFLLWLQYFVHQVRPSPVKKVLLFMANRISHKYHPALEIAQVNNVVFLSFPPYTTLDRAVYGPKTFFEQEINIFQKAHPGRIMNQLDIARLVTPAFLKSASAKYAVHRFSSTGLWPYNKHFRRRFCTSDSPRSSPSS</sequence>